<keyword evidence="1" id="KW-1133">Transmembrane helix</keyword>
<dbReference type="AlphaFoldDB" id="A0A2W2C2Q0"/>
<protein>
    <submittedName>
        <fullName evidence="2">Uncharacterized protein</fullName>
    </submittedName>
</protein>
<keyword evidence="3" id="KW-1185">Reference proteome</keyword>
<feature type="transmembrane region" description="Helical" evidence="1">
    <location>
        <begin position="55"/>
        <end position="72"/>
    </location>
</feature>
<dbReference type="EMBL" id="POUB01000171">
    <property type="protein sequence ID" value="PZF92782.1"/>
    <property type="molecule type" value="Genomic_DNA"/>
</dbReference>
<name>A0A2W2C2Q0_9ACTN</name>
<organism evidence="2 3">
    <name type="scientific">Micromonospora deserti</name>
    <dbReference type="NCBI Taxonomy" id="2070366"/>
    <lineage>
        <taxon>Bacteria</taxon>
        <taxon>Bacillati</taxon>
        <taxon>Actinomycetota</taxon>
        <taxon>Actinomycetes</taxon>
        <taxon>Micromonosporales</taxon>
        <taxon>Micromonosporaceae</taxon>
        <taxon>Micromonospora</taxon>
    </lineage>
</organism>
<comment type="caution">
    <text evidence="2">The sequence shown here is derived from an EMBL/GenBank/DDBJ whole genome shotgun (WGS) entry which is preliminary data.</text>
</comment>
<gene>
    <name evidence="2" type="ORF">C1I99_21405</name>
</gene>
<sequence length="86" mass="9232">RYVGSRGAVSLISTESFPDRQSAMVAATTAYPEVSVEQVPAPAAAGAVPERRGRLDGMAGAVGLLVLLVVGRRRRRQARRERGRSR</sequence>
<feature type="non-terminal residue" evidence="2">
    <location>
        <position position="1"/>
    </location>
</feature>
<evidence type="ECO:0000313" key="2">
    <source>
        <dbReference type="EMBL" id="PZF92782.1"/>
    </source>
</evidence>
<dbReference type="Proteomes" id="UP000248749">
    <property type="component" value="Unassembled WGS sequence"/>
</dbReference>
<keyword evidence="1" id="KW-0812">Transmembrane</keyword>
<keyword evidence="1" id="KW-0472">Membrane</keyword>
<accession>A0A2W2C2Q0</accession>
<evidence type="ECO:0000256" key="1">
    <source>
        <dbReference type="SAM" id="Phobius"/>
    </source>
</evidence>
<proteinExistence type="predicted"/>
<dbReference type="RefSeq" id="WP_158554091.1">
    <property type="nucleotide sequence ID" value="NZ_POUB01000171.1"/>
</dbReference>
<evidence type="ECO:0000313" key="3">
    <source>
        <dbReference type="Proteomes" id="UP000248749"/>
    </source>
</evidence>
<reference evidence="2 3" key="1">
    <citation type="submission" date="2018-01" db="EMBL/GenBank/DDBJ databases">
        <title>Draft genome sequence of Salinispora sp. 13K206.</title>
        <authorList>
            <person name="Sahin N."/>
            <person name="Saygin H."/>
            <person name="Ay H."/>
        </authorList>
    </citation>
    <scope>NUCLEOTIDE SEQUENCE [LARGE SCALE GENOMIC DNA]</scope>
    <source>
        <strain evidence="2 3">13K206</strain>
    </source>
</reference>